<dbReference type="AlphaFoldDB" id="A0A2W1JA96"/>
<gene>
    <name evidence="2" type="ORF">C1752_08293</name>
</gene>
<proteinExistence type="predicted"/>
<evidence type="ECO:0000313" key="3">
    <source>
        <dbReference type="Proteomes" id="UP000248857"/>
    </source>
</evidence>
<dbReference type="InterPro" id="IPR013978">
    <property type="entry name" value="MEKHLA"/>
</dbReference>
<protein>
    <recommendedName>
        <fullName evidence="1">MEKHLA domain-containing protein</fullName>
    </recommendedName>
</protein>
<dbReference type="SUPFAM" id="SSF55785">
    <property type="entry name" value="PYP-like sensor domain (PAS domain)"/>
    <property type="match status" value="1"/>
</dbReference>
<evidence type="ECO:0000313" key="2">
    <source>
        <dbReference type="EMBL" id="PZD71090.1"/>
    </source>
</evidence>
<evidence type="ECO:0000259" key="1">
    <source>
        <dbReference type="Pfam" id="PF08670"/>
    </source>
</evidence>
<reference evidence="2 3" key="1">
    <citation type="journal article" date="2018" name="Sci. Rep.">
        <title>A novel species of the marine cyanobacterium Acaryochloris with a unique pigment content and lifestyle.</title>
        <authorList>
            <person name="Partensky F."/>
            <person name="Six C."/>
            <person name="Ratin M."/>
            <person name="Garczarek L."/>
            <person name="Vaulot D."/>
            <person name="Probert I."/>
            <person name="Calteau A."/>
            <person name="Gourvil P."/>
            <person name="Marie D."/>
            <person name="Grebert T."/>
            <person name="Bouchier C."/>
            <person name="Le Panse S."/>
            <person name="Gachenot M."/>
            <person name="Rodriguez F."/>
            <person name="Garrido J.L."/>
        </authorList>
    </citation>
    <scope>NUCLEOTIDE SEQUENCE [LARGE SCALE GENOMIC DNA]</scope>
    <source>
        <strain evidence="2 3">RCC1774</strain>
    </source>
</reference>
<dbReference type="Proteomes" id="UP000248857">
    <property type="component" value="Unassembled WGS sequence"/>
</dbReference>
<dbReference type="Pfam" id="PF08670">
    <property type="entry name" value="MEKHLA"/>
    <property type="match status" value="1"/>
</dbReference>
<name>A0A2W1JA96_9CYAN</name>
<organism evidence="2 3">
    <name type="scientific">Acaryochloris thomasi RCC1774</name>
    <dbReference type="NCBI Taxonomy" id="1764569"/>
    <lineage>
        <taxon>Bacteria</taxon>
        <taxon>Bacillati</taxon>
        <taxon>Cyanobacteriota</taxon>
        <taxon>Cyanophyceae</taxon>
        <taxon>Acaryochloridales</taxon>
        <taxon>Acaryochloridaceae</taxon>
        <taxon>Acaryochloris</taxon>
        <taxon>Acaryochloris thomasi</taxon>
    </lineage>
</organism>
<dbReference type="InterPro" id="IPR035965">
    <property type="entry name" value="PAS-like_dom_sf"/>
</dbReference>
<dbReference type="EMBL" id="PQWO01000022">
    <property type="protein sequence ID" value="PZD71090.1"/>
    <property type="molecule type" value="Genomic_DNA"/>
</dbReference>
<comment type="caution">
    <text evidence="2">The sequence shown here is derived from an EMBL/GenBank/DDBJ whole genome shotgun (WGS) entry which is preliminary data.</text>
</comment>
<accession>A0A2W1JA96</accession>
<keyword evidence="3" id="KW-1185">Reference proteome</keyword>
<sequence length="119" mass="13569">MAHQMFVAPFVLLSHGLEADPILNYGNQAALDLWQTDWEQLTRMPSRLTAEPTERQARAQQLTQATAAGCIENYRGIRITRTGRRFLIENATIWDVLDEAGDRCGQAAKFSDWMWLESD</sequence>
<feature type="domain" description="MEKHLA" evidence="1">
    <location>
        <begin position="2"/>
        <end position="115"/>
    </location>
</feature>